<feature type="transmembrane region" description="Helical" evidence="1">
    <location>
        <begin position="136"/>
        <end position="156"/>
    </location>
</feature>
<name>A0AA36MAG9_CYLNA</name>
<evidence type="ECO:0000256" key="1">
    <source>
        <dbReference type="SAM" id="Phobius"/>
    </source>
</evidence>
<keyword evidence="5" id="KW-1185">Reference proteome</keyword>
<dbReference type="EMBL" id="CATQJL010000316">
    <property type="protein sequence ID" value="CAJ0605614.1"/>
    <property type="molecule type" value="Genomic_DNA"/>
</dbReference>
<proteinExistence type="predicted"/>
<feature type="domain" description="Acyltransferase 3" evidence="2">
    <location>
        <begin position="7"/>
        <end position="210"/>
    </location>
</feature>
<dbReference type="Pfam" id="PF19040">
    <property type="entry name" value="SGNH"/>
    <property type="match status" value="1"/>
</dbReference>
<evidence type="ECO:0000313" key="5">
    <source>
        <dbReference type="Proteomes" id="UP001176961"/>
    </source>
</evidence>
<organism evidence="4 5">
    <name type="scientific">Cylicocyclus nassatus</name>
    <name type="common">Nematode worm</name>
    <dbReference type="NCBI Taxonomy" id="53992"/>
    <lineage>
        <taxon>Eukaryota</taxon>
        <taxon>Metazoa</taxon>
        <taxon>Ecdysozoa</taxon>
        <taxon>Nematoda</taxon>
        <taxon>Chromadorea</taxon>
        <taxon>Rhabditida</taxon>
        <taxon>Rhabditina</taxon>
        <taxon>Rhabditomorpha</taxon>
        <taxon>Strongyloidea</taxon>
        <taxon>Strongylidae</taxon>
        <taxon>Cylicocyclus</taxon>
    </lineage>
</organism>
<dbReference type="Proteomes" id="UP001176961">
    <property type="component" value="Unassembled WGS sequence"/>
</dbReference>
<evidence type="ECO:0000259" key="2">
    <source>
        <dbReference type="Pfam" id="PF01757"/>
    </source>
</evidence>
<comment type="caution">
    <text evidence="4">The sequence shown here is derived from an EMBL/GenBank/DDBJ whole genome shotgun (WGS) entry which is preliminary data.</text>
</comment>
<sequence length="501" mass="58350">MAQKRQDIQGIRGWAIALVVTFHFFPAYCPNGYVGVDMFFVVSGFLMAMIITRTEMAASFCQNFYYRRIKLILPLYYMTSAAILLLVVSRLPSFRLINFPSLRRAIFLITNFRLYENDPAMDHEKMLSNADDLFTHTWSLCVEMQWYLLAPLLFFVQTLLPLRRVLFFLGITCISLGFYLTTDSNTAFYNTFARMWQFCVGIIAFLSGENLEREASLVIKDDYSSKTEALMRQLNAAEAEDAQHMWHKECKYSRRFANITPPTGFCEIKNGNGRIDMLIAGNSFACNQGDVIYKAFKRYARQFNIFCISRCEMFYPNCRFSFNFTQVVKELKPEVVFMIDRAITMKAPLNVSKPIDDDRVFGLFMKTLKLLEKTTRKVYILQALPSCKLGCANRAVNYLQKERPLNTIKDGLIEKDEFFFFARHRIWEIGKRCKNCEIVDYMPVLVDKKGRYLGYNPETNLMYLNCNNHFNTFGKQRIQIVFDELAQTDKDLYVLSHISKG</sequence>
<dbReference type="GO" id="GO:0016020">
    <property type="term" value="C:membrane"/>
    <property type="evidence" value="ECO:0007669"/>
    <property type="project" value="TreeGrafter"/>
</dbReference>
<accession>A0AA36MAG9</accession>
<keyword evidence="1" id="KW-0472">Membrane</keyword>
<dbReference type="PANTHER" id="PTHR23028">
    <property type="entry name" value="ACETYLTRANSFERASE"/>
    <property type="match status" value="1"/>
</dbReference>
<dbReference type="Pfam" id="PF01757">
    <property type="entry name" value="Acyl_transf_3"/>
    <property type="match status" value="1"/>
</dbReference>
<keyword evidence="1" id="KW-0812">Transmembrane</keyword>
<evidence type="ECO:0000313" key="4">
    <source>
        <dbReference type="EMBL" id="CAJ0605614.1"/>
    </source>
</evidence>
<reference evidence="4" key="1">
    <citation type="submission" date="2023-07" db="EMBL/GenBank/DDBJ databases">
        <authorList>
            <consortium name="CYATHOMIX"/>
        </authorList>
    </citation>
    <scope>NUCLEOTIDE SEQUENCE</scope>
    <source>
        <strain evidence="4">N/A</strain>
    </source>
</reference>
<dbReference type="AlphaFoldDB" id="A0AA36MAG9"/>
<gene>
    <name evidence="4" type="ORF">CYNAS_LOCUS17597</name>
</gene>
<dbReference type="GO" id="GO:0016747">
    <property type="term" value="F:acyltransferase activity, transferring groups other than amino-acyl groups"/>
    <property type="evidence" value="ECO:0007669"/>
    <property type="project" value="InterPro"/>
</dbReference>
<feature type="transmembrane region" description="Helical" evidence="1">
    <location>
        <begin position="34"/>
        <end position="51"/>
    </location>
</feature>
<protein>
    <recommendedName>
        <fullName evidence="6">Acyltransferase</fullName>
    </recommendedName>
</protein>
<feature type="transmembrane region" description="Helical" evidence="1">
    <location>
        <begin position="165"/>
        <end position="181"/>
    </location>
</feature>
<dbReference type="InterPro" id="IPR050879">
    <property type="entry name" value="Acyltransferase_3"/>
</dbReference>
<dbReference type="InterPro" id="IPR002656">
    <property type="entry name" value="Acyl_transf_3_dom"/>
</dbReference>
<feature type="domain" description="SGNH" evidence="3">
    <location>
        <begin position="250"/>
        <end position="482"/>
    </location>
</feature>
<feature type="transmembrane region" description="Helical" evidence="1">
    <location>
        <begin position="12"/>
        <end position="28"/>
    </location>
</feature>
<keyword evidence="1" id="KW-1133">Transmembrane helix</keyword>
<dbReference type="GO" id="GO:0000271">
    <property type="term" value="P:polysaccharide biosynthetic process"/>
    <property type="evidence" value="ECO:0007669"/>
    <property type="project" value="TreeGrafter"/>
</dbReference>
<evidence type="ECO:0008006" key="6">
    <source>
        <dbReference type="Google" id="ProtNLM"/>
    </source>
</evidence>
<dbReference type="PANTHER" id="PTHR23028:SF127">
    <property type="entry name" value="ACYL_TRANSF_3 DOMAIN-CONTAINING PROTEIN-RELATED"/>
    <property type="match status" value="1"/>
</dbReference>
<evidence type="ECO:0000259" key="3">
    <source>
        <dbReference type="Pfam" id="PF19040"/>
    </source>
</evidence>
<feature type="transmembrane region" description="Helical" evidence="1">
    <location>
        <begin position="71"/>
        <end position="91"/>
    </location>
</feature>
<dbReference type="InterPro" id="IPR043968">
    <property type="entry name" value="SGNH"/>
</dbReference>